<feature type="compositionally biased region" description="Polar residues" evidence="1">
    <location>
        <begin position="25"/>
        <end position="35"/>
    </location>
</feature>
<feature type="region of interest" description="Disordered" evidence="1">
    <location>
        <begin position="339"/>
        <end position="409"/>
    </location>
</feature>
<comment type="caution">
    <text evidence="2">The sequence shown here is derived from an EMBL/GenBank/DDBJ whole genome shotgun (WGS) entry which is preliminary data.</text>
</comment>
<feature type="compositionally biased region" description="Basic and acidic residues" evidence="1">
    <location>
        <begin position="293"/>
        <end position="306"/>
    </location>
</feature>
<sequence length="661" mass="68852">MDTGGTYGNVFGGRPPMSPAAPAATNEQYKVNVTRQKTKKWANFKPQNYDGDDWGADYDEVPEADDVPPPPPPSSLKPASSRLPSGPAILSSRQFTPLGGPPQLHLQTSRAVSTPAGPASAGGLLERTAAESLVSPIAKVPQSAIAAPSMHSGTPPPPTLSGAPLPSRNKAPIVLQSAGPVPNLPPPTVPQLGTSPRPGSSAGSAGKTHGEARSASPAGSMSPLSSPAKPLPFIRPADIYRRMEEERERQRNSIDSADRPSLDGGRTEPADHHSSKSIVPAQLASGPAPMVDGRLEEHNEREERDTGARWIGLPYLPPLIERKSEYGLEGLLASYGSEESVTLPATATAPEPEPEPENISSRTTAAVPADHPKTDFVPPSHQAPEPTQFKPKTGEELRPSSTSPKLPELGRLSVFGADLFPMTSDLSSAPPVPTITSSWSAATKTMDLSKPSPTPAAGPVSGKSEKVAQGDAVSQPGPATAAARTDASPNRHGEDVRSVGLPPSHQADPANEPSTGNLQRQDAAAEASRQIASSGQDKQRPRLPGTWVTETATTPGDIPTPAVIYTPPSQRGEPKSGETTPEAESNDKKDKSNGRQNSGTCSFAGSCGPNFRASSGDSLYGSSRVALLGSSGARGGFSLSRKTGAFQRYRISSLQCEHGPA</sequence>
<evidence type="ECO:0000313" key="2">
    <source>
        <dbReference type="EMBL" id="KAK0753627.1"/>
    </source>
</evidence>
<feature type="region of interest" description="Disordered" evidence="1">
    <location>
        <begin position="145"/>
        <end position="306"/>
    </location>
</feature>
<feature type="compositionally biased region" description="Gly residues" evidence="1">
    <location>
        <begin position="1"/>
        <end position="11"/>
    </location>
</feature>
<organism evidence="2 3">
    <name type="scientific">Schizothecium vesticola</name>
    <dbReference type="NCBI Taxonomy" id="314040"/>
    <lineage>
        <taxon>Eukaryota</taxon>
        <taxon>Fungi</taxon>
        <taxon>Dikarya</taxon>
        <taxon>Ascomycota</taxon>
        <taxon>Pezizomycotina</taxon>
        <taxon>Sordariomycetes</taxon>
        <taxon>Sordariomycetidae</taxon>
        <taxon>Sordariales</taxon>
        <taxon>Schizotheciaceae</taxon>
        <taxon>Schizothecium</taxon>
    </lineage>
</organism>
<accession>A0AA40F9C9</accession>
<protein>
    <submittedName>
        <fullName evidence="2">Uncharacterized protein</fullName>
    </submittedName>
</protein>
<feature type="compositionally biased region" description="Polar residues" evidence="1">
    <location>
        <begin position="434"/>
        <end position="443"/>
    </location>
</feature>
<dbReference type="EMBL" id="JAUKUD010000001">
    <property type="protein sequence ID" value="KAK0753627.1"/>
    <property type="molecule type" value="Genomic_DNA"/>
</dbReference>
<feature type="region of interest" description="Disordered" evidence="1">
    <location>
        <begin position="421"/>
        <end position="619"/>
    </location>
</feature>
<evidence type="ECO:0000256" key="1">
    <source>
        <dbReference type="SAM" id="MobiDB-lite"/>
    </source>
</evidence>
<feature type="region of interest" description="Disordered" evidence="1">
    <location>
        <begin position="1"/>
        <end position="123"/>
    </location>
</feature>
<dbReference type="Proteomes" id="UP001172155">
    <property type="component" value="Unassembled WGS sequence"/>
</dbReference>
<gene>
    <name evidence="2" type="ORF">B0T18DRAFT_19588</name>
</gene>
<keyword evidence="3" id="KW-1185">Reference proteome</keyword>
<evidence type="ECO:0000313" key="3">
    <source>
        <dbReference type="Proteomes" id="UP001172155"/>
    </source>
</evidence>
<name>A0AA40F9C9_9PEZI</name>
<feature type="compositionally biased region" description="Polar residues" evidence="1">
    <location>
        <begin position="594"/>
        <end position="603"/>
    </location>
</feature>
<proteinExistence type="predicted"/>
<feature type="compositionally biased region" description="Basic and acidic residues" evidence="1">
    <location>
        <begin position="238"/>
        <end position="274"/>
    </location>
</feature>
<feature type="compositionally biased region" description="Low complexity" evidence="1">
    <location>
        <begin position="76"/>
        <end position="85"/>
    </location>
</feature>
<dbReference type="AlphaFoldDB" id="A0AA40F9C9"/>
<reference evidence="2" key="1">
    <citation type="submission" date="2023-06" db="EMBL/GenBank/DDBJ databases">
        <title>Genome-scale phylogeny and comparative genomics of the fungal order Sordariales.</title>
        <authorList>
            <consortium name="Lawrence Berkeley National Laboratory"/>
            <person name="Hensen N."/>
            <person name="Bonometti L."/>
            <person name="Westerberg I."/>
            <person name="Brannstrom I.O."/>
            <person name="Guillou S."/>
            <person name="Cros-Aarteil S."/>
            <person name="Calhoun S."/>
            <person name="Haridas S."/>
            <person name="Kuo A."/>
            <person name="Mondo S."/>
            <person name="Pangilinan J."/>
            <person name="Riley R."/>
            <person name="LaButti K."/>
            <person name="Andreopoulos B."/>
            <person name="Lipzen A."/>
            <person name="Chen C."/>
            <person name="Yanf M."/>
            <person name="Daum C."/>
            <person name="Ng V."/>
            <person name="Clum A."/>
            <person name="Steindorff A."/>
            <person name="Ohm R."/>
            <person name="Martin F."/>
            <person name="Silar P."/>
            <person name="Natvig D."/>
            <person name="Lalanne C."/>
            <person name="Gautier V."/>
            <person name="Ament-velasquez S.L."/>
            <person name="Kruys A."/>
            <person name="Hutchinson M.I."/>
            <person name="Powell A.J."/>
            <person name="Barry K."/>
            <person name="Miller A.N."/>
            <person name="Grigoriev I.V."/>
            <person name="Debuchy R."/>
            <person name="Gladieux P."/>
            <person name="Thoren M.H."/>
            <person name="Johannesson H."/>
        </authorList>
    </citation>
    <scope>NUCLEOTIDE SEQUENCE</scope>
    <source>
        <strain evidence="2">SMH3187-1</strain>
    </source>
</reference>
<feature type="compositionally biased region" description="Acidic residues" evidence="1">
    <location>
        <begin position="50"/>
        <end position="66"/>
    </location>
</feature>